<keyword evidence="3 5" id="KW-0067">ATP-binding</keyword>
<dbReference type="InterPro" id="IPR027417">
    <property type="entry name" value="P-loop_NTPase"/>
</dbReference>
<evidence type="ECO:0000259" key="4">
    <source>
        <dbReference type="PROSITE" id="PS50893"/>
    </source>
</evidence>
<sequence length="247" mass="26376">MNCLLSAEKISVRYGSLAALTDVDLCVHDGQRHALIGPNGAGKTTLLSVLGATTRPQRGTVRFVGRDVSRLGPAARARRGINRTHQRPAVFATLTAIENIEVAALPRTIRRRRWSPGGTRGAARRTAAELLDQLGLSDLATVPAGHLAHGQRRQLEIAMALAGRPRLLLLDEPAAGLSATEVGRLAELLAALPRQVAVLLVEHHLDLVYALCDTVTVLRDGRTVAAGTPDEIRTSPLVRRAYADGVS</sequence>
<evidence type="ECO:0000256" key="2">
    <source>
        <dbReference type="ARBA" id="ARBA00022741"/>
    </source>
</evidence>
<dbReference type="CDD" id="cd03219">
    <property type="entry name" value="ABC_Mj1267_LivG_branched"/>
    <property type="match status" value="1"/>
</dbReference>
<dbReference type="InterPro" id="IPR003439">
    <property type="entry name" value="ABC_transporter-like_ATP-bd"/>
</dbReference>
<dbReference type="PROSITE" id="PS50893">
    <property type="entry name" value="ABC_TRANSPORTER_2"/>
    <property type="match status" value="1"/>
</dbReference>
<dbReference type="SUPFAM" id="SSF52540">
    <property type="entry name" value="P-loop containing nucleoside triphosphate hydrolases"/>
    <property type="match status" value="1"/>
</dbReference>
<comment type="caution">
    <text evidence="5">The sequence shown here is derived from an EMBL/GenBank/DDBJ whole genome shotgun (WGS) entry which is preliminary data.</text>
</comment>
<dbReference type="GO" id="GO:0005524">
    <property type="term" value="F:ATP binding"/>
    <property type="evidence" value="ECO:0007669"/>
    <property type="project" value="UniProtKB-KW"/>
</dbReference>
<gene>
    <name evidence="5" type="ORF">MILUP08_43457</name>
</gene>
<feature type="domain" description="ABC transporter" evidence="4">
    <location>
        <begin position="5"/>
        <end position="245"/>
    </location>
</feature>
<dbReference type="OrthoDB" id="8724465at2"/>
<dbReference type="Proteomes" id="UP000003448">
    <property type="component" value="Unassembled WGS sequence"/>
</dbReference>
<dbReference type="PANTHER" id="PTHR45772">
    <property type="entry name" value="CONSERVED COMPONENT OF ABC TRANSPORTER FOR NATURAL AMINO ACIDS-RELATED"/>
    <property type="match status" value="1"/>
</dbReference>
<protein>
    <submittedName>
        <fullName evidence="5">High-affinity branched-chain amino acid transport ATP-binding protein</fullName>
    </submittedName>
</protein>
<dbReference type="Gene3D" id="3.40.50.300">
    <property type="entry name" value="P-loop containing nucleotide triphosphate hydrolases"/>
    <property type="match status" value="1"/>
</dbReference>
<keyword evidence="6" id="KW-1185">Reference proteome</keyword>
<dbReference type="EMBL" id="CAIE01000026">
    <property type="protein sequence ID" value="CCH18547.1"/>
    <property type="molecule type" value="Genomic_DNA"/>
</dbReference>
<dbReference type="GO" id="GO:0016887">
    <property type="term" value="F:ATP hydrolysis activity"/>
    <property type="evidence" value="ECO:0007669"/>
    <property type="project" value="InterPro"/>
</dbReference>
<dbReference type="InterPro" id="IPR003593">
    <property type="entry name" value="AAA+_ATPase"/>
</dbReference>
<keyword evidence="2" id="KW-0547">Nucleotide-binding</keyword>
<evidence type="ECO:0000256" key="3">
    <source>
        <dbReference type="ARBA" id="ARBA00022840"/>
    </source>
</evidence>
<dbReference type="SMART" id="SM00382">
    <property type="entry name" value="AAA"/>
    <property type="match status" value="1"/>
</dbReference>
<dbReference type="PANTHER" id="PTHR45772:SF9">
    <property type="entry name" value="CONSERVED COMPONENT OF ABC TRANSPORTER FOR NATURAL AMINO ACIDS"/>
    <property type="match status" value="1"/>
</dbReference>
<dbReference type="Pfam" id="PF00005">
    <property type="entry name" value="ABC_tran"/>
    <property type="match status" value="1"/>
</dbReference>
<dbReference type="InterPro" id="IPR051120">
    <property type="entry name" value="ABC_AA/LPS_Transport"/>
</dbReference>
<dbReference type="eggNOG" id="COG0411">
    <property type="taxonomic scope" value="Bacteria"/>
</dbReference>
<dbReference type="GO" id="GO:0005886">
    <property type="term" value="C:plasma membrane"/>
    <property type="evidence" value="ECO:0007669"/>
    <property type="project" value="TreeGrafter"/>
</dbReference>
<dbReference type="RefSeq" id="WP_007460013.1">
    <property type="nucleotide sequence ID" value="NZ_HF570108.1"/>
</dbReference>
<dbReference type="AlphaFoldDB" id="I0L400"/>
<accession>I0L400</accession>
<dbReference type="STRING" id="1150864.MILUP08_43457"/>
<proteinExistence type="predicted"/>
<organism evidence="5 6">
    <name type="scientific">Micromonospora lupini str. Lupac 08</name>
    <dbReference type="NCBI Taxonomy" id="1150864"/>
    <lineage>
        <taxon>Bacteria</taxon>
        <taxon>Bacillati</taxon>
        <taxon>Actinomycetota</taxon>
        <taxon>Actinomycetes</taxon>
        <taxon>Micromonosporales</taxon>
        <taxon>Micromonosporaceae</taxon>
        <taxon>Micromonospora</taxon>
    </lineage>
</organism>
<evidence type="ECO:0000313" key="6">
    <source>
        <dbReference type="Proteomes" id="UP000003448"/>
    </source>
</evidence>
<reference evidence="6" key="1">
    <citation type="journal article" date="2012" name="J. Bacteriol.">
        <title>Genome Sequence of Micromonospora lupini Lupac 08, Isolated from Root Nodules of Lupinus angustifolius.</title>
        <authorList>
            <person name="Alonso-Vega P."/>
            <person name="Normand P."/>
            <person name="Bacigalupe R."/>
            <person name="Pujic P."/>
            <person name="Lajus A."/>
            <person name="Vallenet D."/>
            <person name="Carro L."/>
            <person name="Coll P."/>
            <person name="Trujillo M.E."/>
        </authorList>
    </citation>
    <scope>NUCLEOTIDE SEQUENCE [LARGE SCALE GENOMIC DNA]</scope>
    <source>
        <strain evidence="6">Lupac 08</strain>
    </source>
</reference>
<evidence type="ECO:0000313" key="5">
    <source>
        <dbReference type="EMBL" id="CCH18547.1"/>
    </source>
</evidence>
<keyword evidence="1" id="KW-0813">Transport</keyword>
<name>I0L400_9ACTN</name>
<evidence type="ECO:0000256" key="1">
    <source>
        <dbReference type="ARBA" id="ARBA00022448"/>
    </source>
</evidence>